<proteinExistence type="predicted"/>
<feature type="signal peptide" evidence="2">
    <location>
        <begin position="1"/>
        <end position="31"/>
    </location>
</feature>
<dbReference type="EMBL" id="AGSI01000007">
    <property type="protein sequence ID" value="EIE23351.1"/>
    <property type="molecule type" value="Genomic_DNA"/>
</dbReference>
<feature type="compositionally biased region" description="Pro residues" evidence="1">
    <location>
        <begin position="132"/>
        <end position="142"/>
    </location>
</feature>
<accession>I0YY82</accession>
<evidence type="ECO:0000313" key="3">
    <source>
        <dbReference type="EMBL" id="EIE23351.1"/>
    </source>
</evidence>
<feature type="region of interest" description="Disordered" evidence="1">
    <location>
        <begin position="101"/>
        <end position="147"/>
    </location>
</feature>
<feature type="chain" id="PRO_5003637358" description="Collagen-like protein" evidence="2">
    <location>
        <begin position="32"/>
        <end position="272"/>
    </location>
</feature>
<name>I0YY82_COCSC</name>
<reference evidence="3 4" key="1">
    <citation type="journal article" date="2012" name="Genome Biol.">
        <title>The genome of the polar eukaryotic microalga coccomyxa subellipsoidea reveals traits of cold adaptation.</title>
        <authorList>
            <person name="Blanc G."/>
            <person name="Agarkova I."/>
            <person name="Grimwood J."/>
            <person name="Kuo A."/>
            <person name="Brueggeman A."/>
            <person name="Dunigan D."/>
            <person name="Gurnon J."/>
            <person name="Ladunga I."/>
            <person name="Lindquist E."/>
            <person name="Lucas S."/>
            <person name="Pangilinan J."/>
            <person name="Proschold T."/>
            <person name="Salamov A."/>
            <person name="Schmutz J."/>
            <person name="Weeks D."/>
            <person name="Yamada T."/>
            <person name="Claverie J.M."/>
            <person name="Grigoriev I."/>
            <person name="Van Etten J."/>
            <person name="Lomsadze A."/>
            <person name="Borodovsky M."/>
        </authorList>
    </citation>
    <scope>NUCLEOTIDE SEQUENCE [LARGE SCALE GENOMIC DNA]</scope>
    <source>
        <strain evidence="3 4">C-169</strain>
    </source>
</reference>
<keyword evidence="4" id="KW-1185">Reference proteome</keyword>
<dbReference type="RefSeq" id="XP_005647895.1">
    <property type="nucleotide sequence ID" value="XM_005647838.1"/>
</dbReference>
<protein>
    <recommendedName>
        <fullName evidence="5">Collagen-like protein</fullName>
    </recommendedName>
</protein>
<comment type="caution">
    <text evidence="3">The sequence shown here is derived from an EMBL/GenBank/DDBJ whole genome shotgun (WGS) entry which is preliminary data.</text>
</comment>
<dbReference type="Proteomes" id="UP000007264">
    <property type="component" value="Unassembled WGS sequence"/>
</dbReference>
<keyword evidence="2" id="KW-0732">Signal</keyword>
<evidence type="ECO:0008006" key="5">
    <source>
        <dbReference type="Google" id="ProtNLM"/>
    </source>
</evidence>
<evidence type="ECO:0000256" key="2">
    <source>
        <dbReference type="SAM" id="SignalP"/>
    </source>
</evidence>
<evidence type="ECO:0000256" key="1">
    <source>
        <dbReference type="SAM" id="MobiDB-lite"/>
    </source>
</evidence>
<dbReference type="GeneID" id="17041343"/>
<evidence type="ECO:0000313" key="4">
    <source>
        <dbReference type="Proteomes" id="UP000007264"/>
    </source>
</evidence>
<dbReference type="KEGG" id="csl:COCSUDRAFT_62889"/>
<organism evidence="3 4">
    <name type="scientific">Coccomyxa subellipsoidea (strain C-169)</name>
    <name type="common">Green microalga</name>
    <dbReference type="NCBI Taxonomy" id="574566"/>
    <lineage>
        <taxon>Eukaryota</taxon>
        <taxon>Viridiplantae</taxon>
        <taxon>Chlorophyta</taxon>
        <taxon>core chlorophytes</taxon>
        <taxon>Trebouxiophyceae</taxon>
        <taxon>Trebouxiophyceae incertae sedis</taxon>
        <taxon>Coccomyxaceae</taxon>
        <taxon>Coccomyxa</taxon>
        <taxon>Coccomyxa subellipsoidea</taxon>
    </lineage>
</organism>
<sequence length="272" mass="27659">MVASARFHSGFRLLKGAALFCAVLMAATAQAEQVINTAAGGSSVDTISLLTSSQMEAIQDSRIGALETNVTSIQLKLTGLQAVVNQLVLLVTNGTGAFSAGSKAGPTGPAGPPGTPGLGGATGAPGLFVTGPPGPAGPPGPPAEYCSNPSNADGALFNLTRFPTDLSVLFNDTTLDTLCYVSTTNSASVFGSYFAPPTSNPDRSCCKCNAPAERDDAPNACTPLNPYCFKQGLNGGMCYSGTSRPVAGDLIGTLYQYPGDKTKNQMICGCMN</sequence>
<gene>
    <name evidence="3" type="ORF">COCSUDRAFT_62889</name>
</gene>
<dbReference type="AlphaFoldDB" id="I0YY82"/>